<protein>
    <submittedName>
        <fullName evidence="2">Lipocalin-like domain-containing protein</fullName>
    </submittedName>
</protein>
<dbReference type="Proteomes" id="UP000198897">
    <property type="component" value="Unassembled WGS sequence"/>
</dbReference>
<gene>
    <name evidence="2" type="ORF">SAMN05216353_11464</name>
</gene>
<organism evidence="2 3">
    <name type="scientific">Halobacillus alkaliphilus</name>
    <dbReference type="NCBI Taxonomy" id="396056"/>
    <lineage>
        <taxon>Bacteria</taxon>
        <taxon>Bacillati</taxon>
        <taxon>Bacillota</taxon>
        <taxon>Bacilli</taxon>
        <taxon>Bacillales</taxon>
        <taxon>Bacillaceae</taxon>
        <taxon>Halobacillus</taxon>
    </lineage>
</organism>
<dbReference type="Pfam" id="PF13924">
    <property type="entry name" value="Lipocalin_5"/>
    <property type="match status" value="1"/>
</dbReference>
<name>A0A1I2MVR1_9BACI</name>
<dbReference type="Gene3D" id="2.40.128.490">
    <property type="entry name" value="Uncharacterised protein PF14869, DUF4488"/>
    <property type="match status" value="1"/>
</dbReference>
<reference evidence="3" key="1">
    <citation type="submission" date="2016-10" db="EMBL/GenBank/DDBJ databases">
        <authorList>
            <person name="Varghese N."/>
            <person name="Submissions S."/>
        </authorList>
    </citation>
    <scope>NUCLEOTIDE SEQUENCE [LARGE SCALE GENOMIC DNA]</scope>
    <source>
        <strain evidence="3">FP5</strain>
    </source>
</reference>
<dbReference type="OrthoDB" id="118834at2"/>
<accession>A0A1I2MVR1</accession>
<dbReference type="InterPro" id="IPR024311">
    <property type="entry name" value="Lipocalin-like"/>
</dbReference>
<evidence type="ECO:0000313" key="2">
    <source>
        <dbReference type="EMBL" id="SFF93211.1"/>
    </source>
</evidence>
<dbReference type="EMBL" id="FOOG01000014">
    <property type="protein sequence ID" value="SFF93211.1"/>
    <property type="molecule type" value="Genomic_DNA"/>
</dbReference>
<keyword evidence="3" id="KW-1185">Reference proteome</keyword>
<evidence type="ECO:0000259" key="1">
    <source>
        <dbReference type="Pfam" id="PF13924"/>
    </source>
</evidence>
<evidence type="ECO:0000313" key="3">
    <source>
        <dbReference type="Proteomes" id="UP000198897"/>
    </source>
</evidence>
<dbReference type="AlphaFoldDB" id="A0A1I2MVR1"/>
<sequence>MNEEARTLKEKLTGVWKLVNYQVTDSRGVSNHPMGKDASGIAIYHEDGYMSVQIMSSGRLAYAAGGIHTGPTKAVAAAAKGYLAYSGTYEIDSGKSMVEHYMTVSLNPNWEGDTQPRYVQFEGDRLIINSQPVFIQGQEKNTQLIWERADSSSKN</sequence>
<proteinExistence type="predicted"/>
<feature type="domain" description="Lipocalin-like" evidence="1">
    <location>
        <begin position="14"/>
        <end position="149"/>
    </location>
</feature>
<dbReference type="RefSeq" id="WP_089751870.1">
    <property type="nucleotide sequence ID" value="NZ_FOOG01000014.1"/>
</dbReference>